<dbReference type="OrthoDB" id="10052314at2759"/>
<dbReference type="Proteomes" id="UP000007110">
    <property type="component" value="Unassembled WGS sequence"/>
</dbReference>
<evidence type="ECO:0000256" key="2">
    <source>
        <dbReference type="SAM" id="MobiDB-lite"/>
    </source>
</evidence>
<evidence type="ECO:0000256" key="3">
    <source>
        <dbReference type="SAM" id="SignalP"/>
    </source>
</evidence>
<dbReference type="PROSITE" id="PS50158">
    <property type="entry name" value="ZF_CCHC"/>
    <property type="match status" value="1"/>
</dbReference>
<dbReference type="Gene3D" id="4.10.60.10">
    <property type="entry name" value="Zinc finger, CCHC-type"/>
    <property type="match status" value="1"/>
</dbReference>
<reference evidence="6" key="1">
    <citation type="submission" date="2015-02" db="EMBL/GenBank/DDBJ databases">
        <title>Genome sequencing for Strongylocentrotus purpuratus.</title>
        <authorList>
            <person name="Murali S."/>
            <person name="Liu Y."/>
            <person name="Vee V."/>
            <person name="English A."/>
            <person name="Wang M."/>
            <person name="Skinner E."/>
            <person name="Han Y."/>
            <person name="Muzny D.M."/>
            <person name="Worley K.C."/>
            <person name="Gibbs R.A."/>
        </authorList>
    </citation>
    <scope>NUCLEOTIDE SEQUENCE</scope>
</reference>
<feature type="signal peptide" evidence="3">
    <location>
        <begin position="1"/>
        <end position="26"/>
    </location>
</feature>
<dbReference type="Pfam" id="PF14893">
    <property type="entry name" value="PNMA"/>
    <property type="match status" value="1"/>
</dbReference>
<keyword evidence="3" id="KW-0732">Signal</keyword>
<keyword evidence="1" id="KW-0863">Zinc-finger</keyword>
<dbReference type="SMART" id="SM00343">
    <property type="entry name" value="ZnF_C2HC"/>
    <property type="match status" value="1"/>
</dbReference>
<dbReference type="Pfam" id="PF00098">
    <property type="entry name" value="zf-CCHC"/>
    <property type="match status" value="1"/>
</dbReference>
<dbReference type="GO" id="GO:0003676">
    <property type="term" value="F:nucleic acid binding"/>
    <property type="evidence" value="ECO:0007669"/>
    <property type="project" value="InterPro"/>
</dbReference>
<dbReference type="EnsemblMetazoa" id="XM_030986307">
    <property type="protein sequence ID" value="XP_030842167"/>
    <property type="gene ID" value="LOC105440823"/>
</dbReference>
<feature type="chain" id="PRO_5029508405" description="CCHC-type domain-containing protein" evidence="3">
    <location>
        <begin position="27"/>
        <end position="455"/>
    </location>
</feature>
<dbReference type="OMA" id="NYDFPAW"/>
<dbReference type="InterPro" id="IPR036875">
    <property type="entry name" value="Znf_CCHC_sf"/>
</dbReference>
<dbReference type="InParanoid" id="A0A7M7NV31"/>
<evidence type="ECO:0000313" key="5">
    <source>
        <dbReference type="EnsemblMetazoa" id="XP_030842167"/>
    </source>
</evidence>
<dbReference type="AlphaFoldDB" id="A0A7M7NV31"/>
<evidence type="ECO:0000259" key="4">
    <source>
        <dbReference type="PROSITE" id="PS50158"/>
    </source>
</evidence>
<dbReference type="InterPro" id="IPR001878">
    <property type="entry name" value="Znf_CCHC"/>
</dbReference>
<feature type="compositionally biased region" description="Polar residues" evidence="2">
    <location>
        <begin position="413"/>
        <end position="426"/>
    </location>
</feature>
<evidence type="ECO:0000256" key="1">
    <source>
        <dbReference type="PROSITE-ProRule" id="PRU00047"/>
    </source>
</evidence>
<name>A0A7M7NV31_STRPU</name>
<feature type="compositionally biased region" description="Low complexity" evidence="2">
    <location>
        <begin position="35"/>
        <end position="57"/>
    </location>
</feature>
<dbReference type="InterPro" id="IPR048270">
    <property type="entry name" value="PNMA_C"/>
</dbReference>
<keyword evidence="1" id="KW-0479">Metal-binding</keyword>
<keyword evidence="6" id="KW-1185">Reference proteome</keyword>
<dbReference type="GeneID" id="105440823"/>
<protein>
    <recommendedName>
        <fullName evidence="4">CCHC-type domain-containing protein</fullName>
    </recommendedName>
</protein>
<dbReference type="SUPFAM" id="SSF57756">
    <property type="entry name" value="Retrovirus zinc finger-like domains"/>
    <property type="match status" value="1"/>
</dbReference>
<evidence type="ECO:0000313" key="6">
    <source>
        <dbReference type="Proteomes" id="UP000007110"/>
    </source>
</evidence>
<dbReference type="KEGG" id="spu:105440823"/>
<dbReference type="PANTHER" id="PTHR19963:SF30">
    <property type="entry name" value="ENDONUCLEASE_EXONUCLEASE_PHOSPHATASE DOMAIN-CONTAINING PROTEIN"/>
    <property type="match status" value="1"/>
</dbReference>
<dbReference type="RefSeq" id="XP_030842167.1">
    <property type="nucleotide sequence ID" value="XM_030986307.1"/>
</dbReference>
<feature type="region of interest" description="Disordered" evidence="2">
    <location>
        <begin position="35"/>
        <end position="62"/>
    </location>
</feature>
<dbReference type="GO" id="GO:0008270">
    <property type="term" value="F:zinc ion binding"/>
    <property type="evidence" value="ECO:0007669"/>
    <property type="project" value="UniProtKB-KW"/>
</dbReference>
<feature type="domain" description="CCHC-type" evidence="4">
    <location>
        <begin position="327"/>
        <end position="342"/>
    </location>
</feature>
<proteinExistence type="predicted"/>
<dbReference type="PANTHER" id="PTHR19963">
    <property type="entry name" value="CCHC-TYPE DOMAIN-CONTAINING PROTEIN"/>
    <property type="match status" value="1"/>
</dbReference>
<sequence>MICSFKFACCEILLFLLNFIINTFKCRKMAPTSTTTTVTTTTTTTTSTASSTRPTMTPREQPSDMDMLSQFFRRSIGLQSILQSNLPKFRGIPQHANDIALSEWLEEFYEITAQHNMEMGSKARLLVDHLAGPAREEIMCLSESRRRDFDEVVACLKLCFGYEENTQSLSSKFHNRVQREGESLCDFSRALIRLYIKLEKAAITQAQGEALAQLKDKALSDQFVNGAREAWVRRELRRIQLTHGPSGFNRMRAEALQLFQESPTAQRTRIREADVEVGRVVTSDSAHLLQQMVDQQTTIMTELEQLRGEVTRLKNAKPQRRRVSSGCFHCGQKGHFIRECPNMTHMPTNIFPAAASNYNFSDGPRSQRNYDFPAWSQESGTRNQDNFNLPATRYQAPSQPHAIQRNYDFPAWSQESGTRNQDNFNLPATRYQAPSPPHATQRHLPHQDVTPQAEN</sequence>
<reference evidence="5" key="2">
    <citation type="submission" date="2021-01" db="UniProtKB">
        <authorList>
            <consortium name="EnsemblMetazoa"/>
        </authorList>
    </citation>
    <scope>IDENTIFICATION</scope>
</reference>
<organism evidence="5 6">
    <name type="scientific">Strongylocentrotus purpuratus</name>
    <name type="common">Purple sea urchin</name>
    <dbReference type="NCBI Taxonomy" id="7668"/>
    <lineage>
        <taxon>Eukaryota</taxon>
        <taxon>Metazoa</taxon>
        <taxon>Echinodermata</taxon>
        <taxon>Eleutherozoa</taxon>
        <taxon>Echinozoa</taxon>
        <taxon>Echinoidea</taxon>
        <taxon>Euechinoidea</taxon>
        <taxon>Echinacea</taxon>
        <taxon>Camarodonta</taxon>
        <taxon>Echinidea</taxon>
        <taxon>Strongylocentrotidae</taxon>
        <taxon>Strongylocentrotus</taxon>
    </lineage>
</organism>
<feature type="compositionally biased region" description="Polar residues" evidence="2">
    <location>
        <begin position="376"/>
        <end position="389"/>
    </location>
</feature>
<keyword evidence="1" id="KW-0862">Zinc</keyword>
<feature type="region of interest" description="Disordered" evidence="2">
    <location>
        <begin position="362"/>
        <end position="392"/>
    </location>
</feature>
<feature type="region of interest" description="Disordered" evidence="2">
    <location>
        <begin position="412"/>
        <end position="455"/>
    </location>
</feature>
<accession>A0A7M7NV31</accession>